<dbReference type="EMBL" id="CM042052">
    <property type="protein sequence ID" value="KAI3718496.1"/>
    <property type="molecule type" value="Genomic_DNA"/>
</dbReference>
<sequence length="170" mass="19271">MIGEVCGEQQKRRILGHESTTLTKSEFSDNISVASLIELSEVQEEFQEQLLFVRDLLNPVNPRQSWWFLRIFKSESLSKKWMEVLRTSFFLPKTFFLGDGVNFKAAEIVGDIKFFEPPFAGDRMFLVESGEGDLFTIKIFPDQTHSSSSGILSLSSSSSKLIESLSNGQF</sequence>
<evidence type="ECO:0000313" key="2">
    <source>
        <dbReference type="Proteomes" id="UP001055879"/>
    </source>
</evidence>
<evidence type="ECO:0000313" key="1">
    <source>
        <dbReference type="EMBL" id="KAI3718496.1"/>
    </source>
</evidence>
<accession>A0ACB9B9T1</accession>
<protein>
    <submittedName>
        <fullName evidence="1">Uncharacterized protein</fullName>
    </submittedName>
</protein>
<dbReference type="Proteomes" id="UP001055879">
    <property type="component" value="Linkage Group LG06"/>
</dbReference>
<comment type="caution">
    <text evidence="1">The sequence shown here is derived from an EMBL/GenBank/DDBJ whole genome shotgun (WGS) entry which is preliminary data.</text>
</comment>
<reference evidence="2" key="1">
    <citation type="journal article" date="2022" name="Mol. Ecol. Resour.">
        <title>The genomes of chicory, endive, great burdock and yacon provide insights into Asteraceae palaeo-polyploidization history and plant inulin production.</title>
        <authorList>
            <person name="Fan W."/>
            <person name="Wang S."/>
            <person name="Wang H."/>
            <person name="Wang A."/>
            <person name="Jiang F."/>
            <person name="Liu H."/>
            <person name="Zhao H."/>
            <person name="Xu D."/>
            <person name="Zhang Y."/>
        </authorList>
    </citation>
    <scope>NUCLEOTIDE SEQUENCE [LARGE SCALE GENOMIC DNA]</scope>
    <source>
        <strain evidence="2">cv. Niubang</strain>
    </source>
</reference>
<reference evidence="1 2" key="2">
    <citation type="journal article" date="2022" name="Mol. Ecol. Resour.">
        <title>The genomes of chicory, endive, great burdock and yacon provide insights into Asteraceae paleo-polyploidization history and plant inulin production.</title>
        <authorList>
            <person name="Fan W."/>
            <person name="Wang S."/>
            <person name="Wang H."/>
            <person name="Wang A."/>
            <person name="Jiang F."/>
            <person name="Liu H."/>
            <person name="Zhao H."/>
            <person name="Xu D."/>
            <person name="Zhang Y."/>
        </authorList>
    </citation>
    <scope>NUCLEOTIDE SEQUENCE [LARGE SCALE GENOMIC DNA]</scope>
    <source>
        <strain evidence="2">cv. Niubang</strain>
    </source>
</reference>
<name>A0ACB9B9T1_ARCLA</name>
<gene>
    <name evidence="1" type="ORF">L6452_19370</name>
</gene>
<proteinExistence type="predicted"/>
<organism evidence="1 2">
    <name type="scientific">Arctium lappa</name>
    <name type="common">Greater burdock</name>
    <name type="synonym">Lappa major</name>
    <dbReference type="NCBI Taxonomy" id="4217"/>
    <lineage>
        <taxon>Eukaryota</taxon>
        <taxon>Viridiplantae</taxon>
        <taxon>Streptophyta</taxon>
        <taxon>Embryophyta</taxon>
        <taxon>Tracheophyta</taxon>
        <taxon>Spermatophyta</taxon>
        <taxon>Magnoliopsida</taxon>
        <taxon>eudicotyledons</taxon>
        <taxon>Gunneridae</taxon>
        <taxon>Pentapetalae</taxon>
        <taxon>asterids</taxon>
        <taxon>campanulids</taxon>
        <taxon>Asterales</taxon>
        <taxon>Asteraceae</taxon>
        <taxon>Carduoideae</taxon>
        <taxon>Cardueae</taxon>
        <taxon>Arctiinae</taxon>
        <taxon>Arctium</taxon>
    </lineage>
</organism>
<keyword evidence="2" id="KW-1185">Reference proteome</keyword>